<protein>
    <submittedName>
        <fullName evidence="3">Uncharacterized protein</fullName>
    </submittedName>
</protein>
<dbReference type="SUPFAM" id="SSF52309">
    <property type="entry name" value="N-(deoxy)ribosyltransferase-like"/>
    <property type="match status" value="1"/>
</dbReference>
<feature type="compositionally biased region" description="Basic and acidic residues" evidence="1">
    <location>
        <begin position="221"/>
        <end position="247"/>
    </location>
</feature>
<dbReference type="EMBL" id="ML736345">
    <property type="protein sequence ID" value="KAE8372706.1"/>
    <property type="molecule type" value="Genomic_DNA"/>
</dbReference>
<accession>A0A5N7ATU1</accession>
<gene>
    <name evidence="3" type="ORF">BDV26DRAFT_297613</name>
</gene>
<evidence type="ECO:0000256" key="1">
    <source>
        <dbReference type="SAM" id="MobiDB-lite"/>
    </source>
</evidence>
<evidence type="ECO:0000256" key="2">
    <source>
        <dbReference type="SAM" id="SignalP"/>
    </source>
</evidence>
<feature type="signal peptide" evidence="2">
    <location>
        <begin position="1"/>
        <end position="28"/>
    </location>
</feature>
<name>A0A5N7ATU1_9EURO</name>
<evidence type="ECO:0000313" key="3">
    <source>
        <dbReference type="EMBL" id="KAE8372706.1"/>
    </source>
</evidence>
<evidence type="ECO:0000313" key="4">
    <source>
        <dbReference type="Proteomes" id="UP000326198"/>
    </source>
</evidence>
<dbReference type="AlphaFoldDB" id="A0A5N7ATU1"/>
<feature type="region of interest" description="Disordered" evidence="1">
    <location>
        <begin position="208"/>
        <end position="254"/>
    </location>
</feature>
<sequence length="254" mass="28551">MQFLPKNMLSKLYLLFSVFFFLNALVSASPIGSHDELSSAEALPETTLEARANSPALPTNDKILASVKPVQKDKFLFFSAHGGHLDAMNWAFDNNLRQLEDWYPDMSTYWADKTLNNPDGPHFKDFVDFVDRASELFAQNAKGVVHAVLGDVKACSTWERVEFPALKKNKDVTQVIKVDPADKNKKEVIWPAAKHATRGLFGKKKCLNERYNGGAKPNGSKPKDGKPKDEKPKDKKPKDKNPKDKKPKDKKPKN</sequence>
<dbReference type="OrthoDB" id="4465752at2759"/>
<keyword evidence="4" id="KW-1185">Reference proteome</keyword>
<proteinExistence type="predicted"/>
<organism evidence="3 4">
    <name type="scientific">Aspergillus bertholletiae</name>
    <dbReference type="NCBI Taxonomy" id="1226010"/>
    <lineage>
        <taxon>Eukaryota</taxon>
        <taxon>Fungi</taxon>
        <taxon>Dikarya</taxon>
        <taxon>Ascomycota</taxon>
        <taxon>Pezizomycotina</taxon>
        <taxon>Eurotiomycetes</taxon>
        <taxon>Eurotiomycetidae</taxon>
        <taxon>Eurotiales</taxon>
        <taxon>Aspergillaceae</taxon>
        <taxon>Aspergillus</taxon>
        <taxon>Aspergillus subgen. Circumdati</taxon>
    </lineage>
</organism>
<feature type="chain" id="PRO_5024799516" evidence="2">
    <location>
        <begin position="29"/>
        <end position="254"/>
    </location>
</feature>
<reference evidence="3 4" key="1">
    <citation type="submission" date="2019-04" db="EMBL/GenBank/DDBJ databases">
        <title>Friends and foes A comparative genomics studyof 23 Aspergillus species from section Flavi.</title>
        <authorList>
            <consortium name="DOE Joint Genome Institute"/>
            <person name="Kjaerbolling I."/>
            <person name="Vesth T."/>
            <person name="Frisvad J.C."/>
            <person name="Nybo J.L."/>
            <person name="Theobald S."/>
            <person name="Kildgaard S."/>
            <person name="Isbrandt T."/>
            <person name="Kuo A."/>
            <person name="Sato A."/>
            <person name="Lyhne E.K."/>
            <person name="Kogle M.E."/>
            <person name="Wiebenga A."/>
            <person name="Kun R.S."/>
            <person name="Lubbers R.J."/>
            <person name="Makela M.R."/>
            <person name="Barry K."/>
            <person name="Chovatia M."/>
            <person name="Clum A."/>
            <person name="Daum C."/>
            <person name="Haridas S."/>
            <person name="He G."/>
            <person name="LaButti K."/>
            <person name="Lipzen A."/>
            <person name="Mondo S."/>
            <person name="Riley R."/>
            <person name="Salamov A."/>
            <person name="Simmons B.A."/>
            <person name="Magnuson J.K."/>
            <person name="Henrissat B."/>
            <person name="Mortensen U.H."/>
            <person name="Larsen T.O."/>
            <person name="Devries R.P."/>
            <person name="Grigoriev I.V."/>
            <person name="Machida M."/>
            <person name="Baker S.E."/>
            <person name="Andersen M.R."/>
        </authorList>
    </citation>
    <scope>NUCLEOTIDE SEQUENCE [LARGE SCALE GENOMIC DNA]</scope>
    <source>
        <strain evidence="3 4">IBT 29228</strain>
    </source>
</reference>
<dbReference type="Proteomes" id="UP000326198">
    <property type="component" value="Unassembled WGS sequence"/>
</dbReference>
<keyword evidence="2" id="KW-0732">Signal</keyword>